<evidence type="ECO:0000256" key="4">
    <source>
        <dbReference type="ARBA" id="ARBA00023163"/>
    </source>
</evidence>
<dbReference type="PANTHER" id="PTHR15741:SF27">
    <property type="entry name" value="TRANSCRIPTION FACTOR AP-4"/>
    <property type="match status" value="1"/>
</dbReference>
<feature type="domain" description="BHLH" evidence="7">
    <location>
        <begin position="212"/>
        <end position="263"/>
    </location>
</feature>
<evidence type="ECO:0000313" key="8">
    <source>
        <dbReference type="EMBL" id="KAG2219611.1"/>
    </source>
</evidence>
<dbReference type="InterPro" id="IPR052207">
    <property type="entry name" value="Max-like/E-box_TFs"/>
</dbReference>
<dbReference type="Proteomes" id="UP000646827">
    <property type="component" value="Unassembled WGS sequence"/>
</dbReference>
<dbReference type="Pfam" id="PF00010">
    <property type="entry name" value="HLH"/>
    <property type="match status" value="1"/>
</dbReference>
<keyword evidence="2" id="KW-0805">Transcription regulation</keyword>
<dbReference type="SMART" id="SM00353">
    <property type="entry name" value="HLH"/>
    <property type="match status" value="1"/>
</dbReference>
<dbReference type="SUPFAM" id="SSF47459">
    <property type="entry name" value="HLH, helix-loop-helix DNA-binding domain"/>
    <property type="match status" value="1"/>
</dbReference>
<feature type="compositionally biased region" description="Low complexity" evidence="6">
    <location>
        <begin position="297"/>
        <end position="309"/>
    </location>
</feature>
<gene>
    <name evidence="8" type="ORF">INT45_011336</name>
</gene>
<reference evidence="8 9" key="1">
    <citation type="submission" date="2020-12" db="EMBL/GenBank/DDBJ databases">
        <title>Metabolic potential, ecology and presence of endohyphal bacteria is reflected in genomic diversity of Mucoromycotina.</title>
        <authorList>
            <person name="Muszewska A."/>
            <person name="Okrasinska A."/>
            <person name="Steczkiewicz K."/>
            <person name="Drgas O."/>
            <person name="Orlowska M."/>
            <person name="Perlinska-Lenart U."/>
            <person name="Aleksandrzak-Piekarczyk T."/>
            <person name="Szatraj K."/>
            <person name="Zielenkiewicz U."/>
            <person name="Pilsyk S."/>
            <person name="Malc E."/>
            <person name="Mieczkowski P."/>
            <person name="Kruszewska J.S."/>
            <person name="Biernat P."/>
            <person name="Pawlowska J."/>
        </authorList>
    </citation>
    <scope>NUCLEOTIDE SEQUENCE [LARGE SCALE GENOMIC DNA]</scope>
    <source>
        <strain evidence="8 9">CBS 142.35</strain>
    </source>
</reference>
<evidence type="ECO:0000256" key="1">
    <source>
        <dbReference type="ARBA" id="ARBA00004123"/>
    </source>
</evidence>
<protein>
    <recommendedName>
        <fullName evidence="7">BHLH domain-containing protein</fullName>
    </recommendedName>
</protein>
<feature type="compositionally biased region" description="Low complexity" evidence="6">
    <location>
        <begin position="193"/>
        <end position="202"/>
    </location>
</feature>
<evidence type="ECO:0000313" key="9">
    <source>
        <dbReference type="Proteomes" id="UP000646827"/>
    </source>
</evidence>
<keyword evidence="3" id="KW-0238">DNA-binding</keyword>
<evidence type="ECO:0000256" key="5">
    <source>
        <dbReference type="ARBA" id="ARBA00023242"/>
    </source>
</evidence>
<dbReference type="GO" id="GO:0000981">
    <property type="term" value="F:DNA-binding transcription factor activity, RNA polymerase II-specific"/>
    <property type="evidence" value="ECO:0007669"/>
    <property type="project" value="TreeGrafter"/>
</dbReference>
<evidence type="ECO:0000256" key="3">
    <source>
        <dbReference type="ARBA" id="ARBA00023125"/>
    </source>
</evidence>
<evidence type="ECO:0000259" key="7">
    <source>
        <dbReference type="PROSITE" id="PS50888"/>
    </source>
</evidence>
<dbReference type="AlphaFoldDB" id="A0A8H7RYQ1"/>
<proteinExistence type="predicted"/>
<accession>A0A8H7RYQ1</accession>
<dbReference type="OrthoDB" id="5778525at2759"/>
<feature type="region of interest" description="Disordered" evidence="6">
    <location>
        <begin position="296"/>
        <end position="317"/>
    </location>
</feature>
<keyword evidence="5" id="KW-0539">Nucleus</keyword>
<dbReference type="GO" id="GO:0000978">
    <property type="term" value="F:RNA polymerase II cis-regulatory region sequence-specific DNA binding"/>
    <property type="evidence" value="ECO:0007669"/>
    <property type="project" value="TreeGrafter"/>
</dbReference>
<comment type="caution">
    <text evidence="8">The sequence shown here is derived from an EMBL/GenBank/DDBJ whole genome shotgun (WGS) entry which is preliminary data.</text>
</comment>
<keyword evidence="4" id="KW-0804">Transcription</keyword>
<dbReference type="GO" id="GO:0005634">
    <property type="term" value="C:nucleus"/>
    <property type="evidence" value="ECO:0007669"/>
    <property type="project" value="UniProtKB-SubCell"/>
</dbReference>
<dbReference type="PROSITE" id="PS50888">
    <property type="entry name" value="BHLH"/>
    <property type="match status" value="1"/>
</dbReference>
<organism evidence="8 9">
    <name type="scientific">Circinella minor</name>
    <dbReference type="NCBI Taxonomy" id="1195481"/>
    <lineage>
        <taxon>Eukaryota</taxon>
        <taxon>Fungi</taxon>
        <taxon>Fungi incertae sedis</taxon>
        <taxon>Mucoromycota</taxon>
        <taxon>Mucoromycotina</taxon>
        <taxon>Mucoromycetes</taxon>
        <taxon>Mucorales</taxon>
        <taxon>Lichtheimiaceae</taxon>
        <taxon>Circinella</taxon>
    </lineage>
</organism>
<dbReference type="Gene3D" id="4.10.280.10">
    <property type="entry name" value="Helix-loop-helix DNA-binding domain"/>
    <property type="match status" value="1"/>
</dbReference>
<dbReference type="PANTHER" id="PTHR15741">
    <property type="entry name" value="BASIC HELIX-LOOP-HELIX ZIP TRANSCRIPTION FACTOR"/>
    <property type="match status" value="1"/>
</dbReference>
<dbReference type="EMBL" id="JAEPRB010000171">
    <property type="protein sequence ID" value="KAG2219611.1"/>
    <property type="molecule type" value="Genomic_DNA"/>
</dbReference>
<dbReference type="GO" id="GO:0046983">
    <property type="term" value="F:protein dimerization activity"/>
    <property type="evidence" value="ECO:0007669"/>
    <property type="project" value="InterPro"/>
</dbReference>
<evidence type="ECO:0000256" key="6">
    <source>
        <dbReference type="SAM" id="MobiDB-lite"/>
    </source>
</evidence>
<name>A0A8H7RYQ1_9FUNG</name>
<keyword evidence="9" id="KW-1185">Reference proteome</keyword>
<sequence length="430" mass="49208">MSEQQIVMDENYDPKHKASSITSITSTSTNCSAPSFYSGHDTTESVYDPEDNGPFDGFDPTPSLAIPADDDYYLQAKQEPQPEYHDLLETFFDMGSLGHQENHVGPTIVTPPEPIYLQQTNMSRKRRPSDASLPEYHHNRRFTELSNPATLQHRQQQPEPIILQQQEQDEDEDEQKPLQLVRQSSITTNKTSQQTEHQQQQQRARELLTDEERRANHIASEQKRRNTIRNGFKELTDIIPTLKNINNSKSTILFKAVEYVRHLEKRNRGLREKLASLQLRLEVEGRMVMNRASFYRHSNGSSSSTASSAHHSRSHHQMAPETLAALMAHKNQQKQLEMLQHQLRLQQELLTKHNIKYPQPSTSHSISTASALVVPADVRRHGALDAPSFIIPADEEYGNETAQREHLLKLHPFYHQKSSPASIPSSAYRH</sequence>
<comment type="subcellular location">
    <subcellularLocation>
        <location evidence="1">Nucleus</location>
    </subcellularLocation>
</comment>
<dbReference type="InterPro" id="IPR036638">
    <property type="entry name" value="HLH_DNA-bd_sf"/>
</dbReference>
<feature type="region of interest" description="Disordered" evidence="6">
    <location>
        <begin position="186"/>
        <end position="206"/>
    </location>
</feature>
<dbReference type="InterPro" id="IPR011598">
    <property type="entry name" value="bHLH_dom"/>
</dbReference>
<evidence type="ECO:0000256" key="2">
    <source>
        <dbReference type="ARBA" id="ARBA00023015"/>
    </source>
</evidence>